<feature type="transmembrane region" description="Helical" evidence="2">
    <location>
        <begin position="163"/>
        <end position="182"/>
    </location>
</feature>
<dbReference type="OrthoDB" id="115359at2759"/>
<keyword evidence="2" id="KW-1133">Transmembrane helix</keyword>
<evidence type="ECO:0008006" key="5">
    <source>
        <dbReference type="Google" id="ProtNLM"/>
    </source>
</evidence>
<name>A0A8T1VZW6_9STRA</name>
<organism evidence="3 4">
    <name type="scientific">Phytophthora pseudosyringae</name>
    <dbReference type="NCBI Taxonomy" id="221518"/>
    <lineage>
        <taxon>Eukaryota</taxon>
        <taxon>Sar</taxon>
        <taxon>Stramenopiles</taxon>
        <taxon>Oomycota</taxon>
        <taxon>Peronosporomycetes</taxon>
        <taxon>Peronosporales</taxon>
        <taxon>Peronosporaceae</taxon>
        <taxon>Phytophthora</taxon>
    </lineage>
</organism>
<feature type="transmembrane region" description="Helical" evidence="2">
    <location>
        <begin position="188"/>
        <end position="208"/>
    </location>
</feature>
<feature type="region of interest" description="Disordered" evidence="1">
    <location>
        <begin position="86"/>
        <end position="110"/>
    </location>
</feature>
<gene>
    <name evidence="3" type="ORF">PHYPSEUDO_001053</name>
</gene>
<dbReference type="AlphaFoldDB" id="A0A8T1VZW6"/>
<evidence type="ECO:0000313" key="3">
    <source>
        <dbReference type="EMBL" id="KAG7385808.1"/>
    </source>
</evidence>
<sequence>MQVGRALGGDLRRFRESRVAIAPVSSFGAAYQLPVKPLAKREDVRLDVIQHCGLCGRQSTAKTVGRLLCPGCRRLQRQSRLEDIRPASPMAGKPKALSPVKTNPSWTEVEGGPELADATFATFRTTEDADSFRSMEVLTCFRSQVRRGLRLLSKAATAEKWHVCWAVLLSMCLLPVVLTLMLVAGVGFLVLSTWVAIAAVIVYPLAYINPRVYNYAMDS</sequence>
<evidence type="ECO:0000313" key="4">
    <source>
        <dbReference type="Proteomes" id="UP000694044"/>
    </source>
</evidence>
<protein>
    <recommendedName>
        <fullName evidence="5">Transmembrane protein</fullName>
    </recommendedName>
</protein>
<keyword evidence="2" id="KW-0812">Transmembrane</keyword>
<dbReference type="EMBL" id="JAGDFM010000114">
    <property type="protein sequence ID" value="KAG7385808.1"/>
    <property type="molecule type" value="Genomic_DNA"/>
</dbReference>
<comment type="caution">
    <text evidence="3">The sequence shown here is derived from an EMBL/GenBank/DDBJ whole genome shotgun (WGS) entry which is preliminary data.</text>
</comment>
<proteinExistence type="predicted"/>
<dbReference type="Proteomes" id="UP000694044">
    <property type="component" value="Unassembled WGS sequence"/>
</dbReference>
<reference evidence="3" key="1">
    <citation type="submission" date="2021-02" db="EMBL/GenBank/DDBJ databases">
        <authorList>
            <person name="Palmer J.M."/>
        </authorList>
    </citation>
    <scope>NUCLEOTIDE SEQUENCE</scope>
    <source>
        <strain evidence="3">SCRP734</strain>
    </source>
</reference>
<evidence type="ECO:0000256" key="2">
    <source>
        <dbReference type="SAM" id="Phobius"/>
    </source>
</evidence>
<evidence type="ECO:0000256" key="1">
    <source>
        <dbReference type="SAM" id="MobiDB-lite"/>
    </source>
</evidence>
<accession>A0A8T1VZW6</accession>
<keyword evidence="2" id="KW-0472">Membrane</keyword>
<keyword evidence="4" id="KW-1185">Reference proteome</keyword>